<dbReference type="RefSeq" id="WP_239167807.1">
    <property type="nucleotide sequence ID" value="NZ_BAAALC010000084.1"/>
</dbReference>
<comment type="similarity">
    <text evidence="8">Belongs to the binding-protein-dependent transport system permease family.</text>
</comment>
<feature type="transmembrane region" description="Helical" evidence="8">
    <location>
        <begin position="95"/>
        <end position="122"/>
    </location>
</feature>
<dbReference type="Gene3D" id="1.10.3720.10">
    <property type="entry name" value="MetI-like"/>
    <property type="match status" value="1"/>
</dbReference>
<name>A0A8J3KV40_9ACTN</name>
<evidence type="ECO:0000256" key="2">
    <source>
        <dbReference type="ARBA" id="ARBA00022448"/>
    </source>
</evidence>
<protein>
    <submittedName>
        <fullName evidence="10">Spermidine/putrescine ABC transporter permease</fullName>
    </submittedName>
</protein>
<feature type="transmembrane region" description="Helical" evidence="8">
    <location>
        <begin position="12"/>
        <end position="33"/>
    </location>
</feature>
<evidence type="ECO:0000256" key="6">
    <source>
        <dbReference type="ARBA" id="ARBA00022989"/>
    </source>
</evidence>
<proteinExistence type="inferred from homology"/>
<gene>
    <name evidence="10" type="ORF">Cco03nite_62670</name>
</gene>
<feature type="transmembrane region" description="Helical" evidence="8">
    <location>
        <begin position="142"/>
        <end position="160"/>
    </location>
</feature>
<sequence>MAALTRRARAWHGFVLALAGLYFAVPLVASFVFTVDVPGQGLTGQAYTRILGAPGFLDGLGLSLLLAAATIVLVLALVVPALVAVRLRPGRLGSVIEVLCTLPLVVPPIAFVAGIGSILRLGPERLSHTPLYQTFLAVQDERFPLALVLSYTVLALPFVFRSLDSGLRAVDVPTLTEAARSCGASWWQVLVRVLLPNLRSSLAGAAFLTLALVLGEYTIARILTFETFPVWIVKVSGSEARLSVAVSLLSLLITWLLLLALSSAGTRTTKNEEKR</sequence>
<dbReference type="AlphaFoldDB" id="A0A8J3KV40"/>
<keyword evidence="7 8" id="KW-0472">Membrane</keyword>
<comment type="subcellular location">
    <subcellularLocation>
        <location evidence="1">Cell inner membrane</location>
        <topology evidence="1">Multi-pass membrane protein</topology>
    </subcellularLocation>
    <subcellularLocation>
        <location evidence="8">Cell membrane</location>
        <topology evidence="8">Multi-pass membrane protein</topology>
    </subcellularLocation>
</comment>
<keyword evidence="6 8" id="KW-1133">Transmembrane helix</keyword>
<keyword evidence="2 8" id="KW-0813">Transport</keyword>
<dbReference type="Pfam" id="PF00528">
    <property type="entry name" value="BPD_transp_1"/>
    <property type="match status" value="1"/>
</dbReference>
<dbReference type="GO" id="GO:0005886">
    <property type="term" value="C:plasma membrane"/>
    <property type="evidence" value="ECO:0007669"/>
    <property type="project" value="UniProtKB-SubCell"/>
</dbReference>
<feature type="transmembrane region" description="Helical" evidence="8">
    <location>
        <begin position="240"/>
        <end position="261"/>
    </location>
</feature>
<dbReference type="CDD" id="cd06261">
    <property type="entry name" value="TM_PBP2"/>
    <property type="match status" value="1"/>
</dbReference>
<dbReference type="PANTHER" id="PTHR43357">
    <property type="entry name" value="INNER MEMBRANE ABC TRANSPORTER PERMEASE PROTEIN YDCV"/>
    <property type="match status" value="1"/>
</dbReference>
<dbReference type="InterPro" id="IPR035906">
    <property type="entry name" value="MetI-like_sf"/>
</dbReference>
<comment type="caution">
    <text evidence="10">The sequence shown here is derived from an EMBL/GenBank/DDBJ whole genome shotgun (WGS) entry which is preliminary data.</text>
</comment>
<dbReference type="SUPFAM" id="SSF161098">
    <property type="entry name" value="MetI-like"/>
    <property type="match status" value="1"/>
</dbReference>
<evidence type="ECO:0000256" key="1">
    <source>
        <dbReference type="ARBA" id="ARBA00004429"/>
    </source>
</evidence>
<dbReference type="PANTHER" id="PTHR43357:SF4">
    <property type="entry name" value="INNER MEMBRANE ABC TRANSPORTER PERMEASE PROTEIN YDCV"/>
    <property type="match status" value="1"/>
</dbReference>
<evidence type="ECO:0000256" key="7">
    <source>
        <dbReference type="ARBA" id="ARBA00023136"/>
    </source>
</evidence>
<evidence type="ECO:0000256" key="4">
    <source>
        <dbReference type="ARBA" id="ARBA00022519"/>
    </source>
</evidence>
<dbReference type="InterPro" id="IPR000515">
    <property type="entry name" value="MetI-like"/>
</dbReference>
<keyword evidence="3" id="KW-1003">Cell membrane</keyword>
<evidence type="ECO:0000256" key="5">
    <source>
        <dbReference type="ARBA" id="ARBA00022692"/>
    </source>
</evidence>
<dbReference type="Proteomes" id="UP000630887">
    <property type="component" value="Unassembled WGS sequence"/>
</dbReference>
<feature type="domain" description="ABC transmembrane type-1" evidence="9">
    <location>
        <begin position="60"/>
        <end position="261"/>
    </location>
</feature>
<accession>A0A8J3KV40</accession>
<evidence type="ECO:0000313" key="10">
    <source>
        <dbReference type="EMBL" id="GIG09567.1"/>
    </source>
</evidence>
<dbReference type="EMBL" id="BONI01000068">
    <property type="protein sequence ID" value="GIG09567.1"/>
    <property type="molecule type" value="Genomic_DNA"/>
</dbReference>
<keyword evidence="5 8" id="KW-0812">Transmembrane</keyword>
<evidence type="ECO:0000256" key="8">
    <source>
        <dbReference type="RuleBase" id="RU363032"/>
    </source>
</evidence>
<keyword evidence="11" id="KW-1185">Reference proteome</keyword>
<dbReference type="GO" id="GO:0055085">
    <property type="term" value="P:transmembrane transport"/>
    <property type="evidence" value="ECO:0007669"/>
    <property type="project" value="InterPro"/>
</dbReference>
<dbReference type="PROSITE" id="PS50928">
    <property type="entry name" value="ABC_TM1"/>
    <property type="match status" value="1"/>
</dbReference>
<organism evidence="10 11">
    <name type="scientific">Catellatospora coxensis</name>
    <dbReference type="NCBI Taxonomy" id="310354"/>
    <lineage>
        <taxon>Bacteria</taxon>
        <taxon>Bacillati</taxon>
        <taxon>Actinomycetota</taxon>
        <taxon>Actinomycetes</taxon>
        <taxon>Micromonosporales</taxon>
        <taxon>Micromonosporaceae</taxon>
        <taxon>Catellatospora</taxon>
    </lineage>
</organism>
<evidence type="ECO:0000256" key="3">
    <source>
        <dbReference type="ARBA" id="ARBA00022475"/>
    </source>
</evidence>
<feature type="transmembrane region" description="Helical" evidence="8">
    <location>
        <begin position="202"/>
        <end position="220"/>
    </location>
</feature>
<reference evidence="10 11" key="1">
    <citation type="submission" date="2021-01" db="EMBL/GenBank/DDBJ databases">
        <title>Whole genome shotgun sequence of Catellatospora coxensis NBRC 107359.</title>
        <authorList>
            <person name="Komaki H."/>
            <person name="Tamura T."/>
        </authorList>
    </citation>
    <scope>NUCLEOTIDE SEQUENCE [LARGE SCALE GENOMIC DNA]</scope>
    <source>
        <strain evidence="10 11">NBRC 107359</strain>
    </source>
</reference>
<keyword evidence="4" id="KW-0997">Cell inner membrane</keyword>
<evidence type="ECO:0000313" key="11">
    <source>
        <dbReference type="Proteomes" id="UP000630887"/>
    </source>
</evidence>
<feature type="transmembrane region" description="Helical" evidence="8">
    <location>
        <begin position="60"/>
        <end position="83"/>
    </location>
</feature>
<evidence type="ECO:0000259" key="9">
    <source>
        <dbReference type="PROSITE" id="PS50928"/>
    </source>
</evidence>